<dbReference type="Pfam" id="PF13598">
    <property type="entry name" value="DUF4139"/>
    <property type="match status" value="1"/>
</dbReference>
<dbReference type="AlphaFoldDB" id="A0A317MY66"/>
<dbReference type="Proteomes" id="UP000246569">
    <property type="component" value="Unassembled WGS sequence"/>
</dbReference>
<dbReference type="PANTHER" id="PTHR38075">
    <property type="entry name" value="DUF4139 DOMAIN-CONTAINING PROTEIN"/>
    <property type="match status" value="1"/>
</dbReference>
<protein>
    <recommendedName>
        <fullName evidence="2">DUF4139 domain-containing protein</fullName>
    </recommendedName>
</protein>
<dbReference type="PANTHER" id="PTHR38075:SF1">
    <property type="entry name" value="DUF4139 DOMAIN-CONTAINING PROTEIN"/>
    <property type="match status" value="1"/>
</dbReference>
<proteinExistence type="predicted"/>
<evidence type="ECO:0000313" key="4">
    <source>
        <dbReference type="Proteomes" id="UP000246569"/>
    </source>
</evidence>
<gene>
    <name evidence="3" type="ORF">C7443_102203</name>
</gene>
<dbReference type="EMBL" id="QGTJ01000002">
    <property type="protein sequence ID" value="PWV64553.1"/>
    <property type="molecule type" value="Genomic_DNA"/>
</dbReference>
<keyword evidence="1" id="KW-0732">Signal</keyword>
<evidence type="ECO:0000259" key="2">
    <source>
        <dbReference type="Pfam" id="PF13598"/>
    </source>
</evidence>
<dbReference type="RefSeq" id="WP_110017211.1">
    <property type="nucleotide sequence ID" value="NZ_QGTJ01000002.1"/>
</dbReference>
<reference evidence="3 4" key="1">
    <citation type="submission" date="2018-05" db="EMBL/GenBank/DDBJ databases">
        <title>Genomic Encyclopedia of Type Strains, Phase IV (KMG-IV): sequencing the most valuable type-strain genomes for metagenomic binning, comparative biology and taxonomic classification.</title>
        <authorList>
            <person name="Goeker M."/>
        </authorList>
    </citation>
    <scope>NUCLEOTIDE SEQUENCE [LARGE SCALE GENOMIC DNA]</scope>
    <source>
        <strain evidence="3 4">DSM 23606</strain>
    </source>
</reference>
<organism evidence="3 4">
    <name type="scientific">Plasticicumulans acidivorans</name>
    <dbReference type="NCBI Taxonomy" id="886464"/>
    <lineage>
        <taxon>Bacteria</taxon>
        <taxon>Pseudomonadati</taxon>
        <taxon>Pseudomonadota</taxon>
        <taxon>Gammaproteobacteria</taxon>
        <taxon>Candidatus Competibacteraceae</taxon>
        <taxon>Plasticicumulans</taxon>
    </lineage>
</organism>
<sequence>MLRSLLLACLLAAPLVHADELVSSAAGGREVGLTIYHADLALVRDIRKVTLPAGESQLALTGISSQIQPETALLASDRPLEVLSQFYRFDALSSDALLERSIGREIEAVRVNPATGEERREKAVLLSIRDGQAVFRIGDRIESDGALSPWRLVLPASPELRTEPTLVSQVHSSSGGDHLVELSYLSRGFSWEADYVLRLSPGEDGMDLLAWATIHNATATVFDKARLSLVAGEVNRLGGMNAGALAGSAADAGDGGDGRGADMPAVSAVAPEDRQFEYQIYKLDRPITLPARQSIHVPLFAISRAPVRKLYRINAPLALFGASPGVLDLRVQTALAFANTAPGLGRPLPSGAVRVYQREPGGSGQFLGEARIPPVAEGDEAVIEVGASLDLGARRRQTDYRRLPREEQEAAWAIEFHSTKSEPATVEVTQPFTGQWRIVEESFPHRRDSTDMAHWEVPVPANGRVTLSYRVRSR</sequence>
<evidence type="ECO:0000256" key="1">
    <source>
        <dbReference type="SAM" id="SignalP"/>
    </source>
</evidence>
<feature type="domain" description="DUF4139" evidence="2">
    <location>
        <begin position="180"/>
        <end position="472"/>
    </location>
</feature>
<dbReference type="InterPro" id="IPR037291">
    <property type="entry name" value="DUF4139"/>
</dbReference>
<feature type="chain" id="PRO_5016416088" description="DUF4139 domain-containing protein" evidence="1">
    <location>
        <begin position="19"/>
        <end position="474"/>
    </location>
</feature>
<keyword evidence="4" id="KW-1185">Reference proteome</keyword>
<name>A0A317MY66_9GAMM</name>
<comment type="caution">
    <text evidence="3">The sequence shown here is derived from an EMBL/GenBank/DDBJ whole genome shotgun (WGS) entry which is preliminary data.</text>
</comment>
<feature type="signal peptide" evidence="1">
    <location>
        <begin position="1"/>
        <end position="18"/>
    </location>
</feature>
<evidence type="ECO:0000313" key="3">
    <source>
        <dbReference type="EMBL" id="PWV64553.1"/>
    </source>
</evidence>
<accession>A0A317MY66</accession>
<dbReference type="OrthoDB" id="9808067at2"/>